<gene>
    <name evidence="1" type="ORF">DdX_16074</name>
</gene>
<comment type="caution">
    <text evidence="1">The sequence shown here is derived from an EMBL/GenBank/DDBJ whole genome shotgun (WGS) entry which is preliminary data.</text>
</comment>
<organism evidence="1 2">
    <name type="scientific">Ditylenchus destructor</name>
    <dbReference type="NCBI Taxonomy" id="166010"/>
    <lineage>
        <taxon>Eukaryota</taxon>
        <taxon>Metazoa</taxon>
        <taxon>Ecdysozoa</taxon>
        <taxon>Nematoda</taxon>
        <taxon>Chromadorea</taxon>
        <taxon>Rhabditida</taxon>
        <taxon>Tylenchina</taxon>
        <taxon>Tylenchomorpha</taxon>
        <taxon>Sphaerularioidea</taxon>
        <taxon>Anguinidae</taxon>
        <taxon>Anguininae</taxon>
        <taxon>Ditylenchus</taxon>
    </lineage>
</organism>
<sequence>MQLNCEEFRRKQATEKVIMSAMRIYRASNGVEISSSPRDIVIYVDEGLCSVVSALKHSFIDKFEVVHFQDSLSNACDVLDKLKSLAVIRKLMIDGEVDTRKCAANGIVSLDFDRKWPEKGDYELTEDGILDFCFGTEAAQISKPRKLVVGHCRVSRNLFLRLVKASEQSKIITPLQLKIYGVKLESQQLGNHKGIEESWTTIFRFPTHSIYTEIQFEVQCPDCTYVLHLNRGATEEK</sequence>
<evidence type="ECO:0000313" key="1">
    <source>
        <dbReference type="EMBL" id="KAI1701465.1"/>
    </source>
</evidence>
<evidence type="ECO:0000313" key="2">
    <source>
        <dbReference type="Proteomes" id="UP001201812"/>
    </source>
</evidence>
<protein>
    <submittedName>
        <fullName evidence="1">Uncharacterized protein</fullName>
    </submittedName>
</protein>
<proteinExistence type="predicted"/>
<dbReference type="EMBL" id="JAKKPZ010000118">
    <property type="protein sequence ID" value="KAI1701465.1"/>
    <property type="molecule type" value="Genomic_DNA"/>
</dbReference>
<dbReference type="AlphaFoldDB" id="A0AAD4MPB3"/>
<reference evidence="1" key="1">
    <citation type="submission" date="2022-01" db="EMBL/GenBank/DDBJ databases">
        <title>Genome Sequence Resource for Two Populations of Ditylenchus destructor, the Migratory Endoparasitic Phytonematode.</title>
        <authorList>
            <person name="Zhang H."/>
            <person name="Lin R."/>
            <person name="Xie B."/>
        </authorList>
    </citation>
    <scope>NUCLEOTIDE SEQUENCE</scope>
    <source>
        <strain evidence="1">BazhouSP</strain>
    </source>
</reference>
<dbReference type="Proteomes" id="UP001201812">
    <property type="component" value="Unassembled WGS sequence"/>
</dbReference>
<name>A0AAD4MPB3_9BILA</name>
<keyword evidence="2" id="KW-1185">Reference proteome</keyword>
<accession>A0AAD4MPB3</accession>